<dbReference type="Pfam" id="PF25183">
    <property type="entry name" value="OMP_b-brl_4"/>
    <property type="match status" value="1"/>
</dbReference>
<protein>
    <submittedName>
        <fullName evidence="3">Carboxypeptidase regulatory-like domain-containing protein</fullName>
    </submittedName>
</protein>
<sequence>MRSAKVILAVLSLLPVAFLAQKAHAQNVYAAVHGTVTDASGAVVANATVEILNTSTNISSRVTTDSKGYYKFQQLQIGGPYTVTIQATNFQQFKSTGLNLNLNDDRAVDAVLQIGSGTTTVQVQAAAVQVETSDTQLKTELTTQDIDALPSISRDVSQLEKTAPGVVEAADRFGTFSANGSQTTTNSFLVDGTDINDAPLQTQGIEVNPDAISELNIIVSTLNPEFSRNSGAVLNEVTKSGTNTFHGNGFEYYRDTFLNNGDYFALPGQRPPFHQNLYGGTLGGPVLKDKLFFFLAYQGFRNRTGGTQTTPVFTSDQRGGVFGDAGALSTNPIPFNINGCVANGKNSWASCFPNGLSVSPNQFDPIAANLMNKFVPASNTIIGGIPIYSFSTANSGGGDQGVIRADYHLTQKDEIWSSAIFQSDPTMETLPFTGATLPGFAEVDAAHVKIFNASYTHVFNSSMINELRVAYFRFNFAAVEPATPVAPSTYGFQITPQNTGAQSLPLMAVGGYFTLGFSNNGPQPRKDSNLGFVDNFSKVIGAHSMKFGAHVTQYRVSNPFFFNNNGNYAFDGGGPFSSGDPAVDYLLGIPDTYAQFSGGFIDAMAYETYLYAQDNWKLSSTFTLNYGMGWDAEQPFQNSQFGGVAIACFIANGPQSKVYPTAPPGLLYPGDSGCNKAGGPTIKYTNFAPRIGFAWSPDSGPKFLIGTGHQDFAIRAGFGLYYNRDQEEGSLQNLETPPFTLNSQGAASAGLQPGFDNPFADVAARGSISNPYPFTPPKPGQPIDFVAAGYFPTFLNTFNVHNRVPVVYNFNLNVQRSLPGAMVMTLGYVGSVGHHLVTTFDNNPVTPAGHAACLADPVCVSNRAIQRLAYPSHSTDPLTIGNTGLPYYLGVGLQSTTGNSNYNSFQAQLQKAQTHGLFFNLAYTYSHGLDNASGLESSGFNGLGTNQIPGFQNLSYGDSDYDARHRFVGTYVYEVPILQSMKNNFFMNEFLGGWHVSGVTALQKGFPITILDTGGFNSLWCDAYVYFSCPDTPVTSTFKIKTLNPRSGEWFDPSTFSQEPIGTFGNVKRNFFHGPGFNYTNLGIYKNFALGSEKSRYVQIRMDSFNTFNHPNFAPPGSPGVPGANYGSAVAPRATFGKITSVIQPVNFGGSSTDPQPGRAVQLAAKIYF</sequence>
<feature type="domain" description="TonB-dependent transporter Oar-like beta-barrel" evidence="2">
    <location>
        <begin position="237"/>
        <end position="1142"/>
    </location>
</feature>
<keyword evidence="3" id="KW-0121">Carboxypeptidase</keyword>
<reference evidence="3 4" key="1">
    <citation type="submission" date="2020-08" db="EMBL/GenBank/DDBJ databases">
        <title>Edaphobacter telluris sp. nov. and Acidobacterium dinghuensis sp. nov., two acidobacteria isolated from forest soil.</title>
        <authorList>
            <person name="Fu J."/>
            <person name="Qiu L."/>
        </authorList>
    </citation>
    <scope>NUCLEOTIDE SEQUENCE [LARGE SCALE GENOMIC DNA]</scope>
    <source>
        <strain evidence="3">4Y35</strain>
    </source>
</reference>
<accession>A0A7G8BG52</accession>
<dbReference type="InterPro" id="IPR057601">
    <property type="entry name" value="Oar-like_b-barrel"/>
</dbReference>
<name>A0A7G8BG52_9BACT</name>
<dbReference type="InterPro" id="IPR008969">
    <property type="entry name" value="CarboxyPept-like_regulatory"/>
</dbReference>
<dbReference type="KEGG" id="adin:H7849_20975"/>
<evidence type="ECO:0000259" key="2">
    <source>
        <dbReference type="Pfam" id="PF25183"/>
    </source>
</evidence>
<proteinExistence type="predicted"/>
<dbReference type="RefSeq" id="WP_186742228.1">
    <property type="nucleotide sequence ID" value="NZ_CP060394.1"/>
</dbReference>
<dbReference type="SUPFAM" id="SSF56935">
    <property type="entry name" value="Porins"/>
    <property type="match status" value="1"/>
</dbReference>
<feature type="chain" id="PRO_5028885954" evidence="1">
    <location>
        <begin position="26"/>
        <end position="1169"/>
    </location>
</feature>
<dbReference type="EMBL" id="CP060394">
    <property type="protein sequence ID" value="QNI31522.1"/>
    <property type="molecule type" value="Genomic_DNA"/>
</dbReference>
<keyword evidence="4" id="KW-1185">Reference proteome</keyword>
<dbReference type="GO" id="GO:0004180">
    <property type="term" value="F:carboxypeptidase activity"/>
    <property type="evidence" value="ECO:0007669"/>
    <property type="project" value="UniProtKB-KW"/>
</dbReference>
<evidence type="ECO:0000256" key="1">
    <source>
        <dbReference type="SAM" id="SignalP"/>
    </source>
</evidence>
<dbReference type="Proteomes" id="UP000515312">
    <property type="component" value="Chromosome"/>
</dbReference>
<dbReference type="Gene3D" id="2.60.40.1120">
    <property type="entry name" value="Carboxypeptidase-like, regulatory domain"/>
    <property type="match status" value="1"/>
</dbReference>
<gene>
    <name evidence="3" type="ORF">H7849_20975</name>
</gene>
<dbReference type="Pfam" id="PF13620">
    <property type="entry name" value="CarboxypepD_reg"/>
    <property type="match status" value="1"/>
</dbReference>
<organism evidence="3 4">
    <name type="scientific">Alloacidobacterium dinghuense</name>
    <dbReference type="NCBI Taxonomy" id="2763107"/>
    <lineage>
        <taxon>Bacteria</taxon>
        <taxon>Pseudomonadati</taxon>
        <taxon>Acidobacteriota</taxon>
        <taxon>Terriglobia</taxon>
        <taxon>Terriglobales</taxon>
        <taxon>Acidobacteriaceae</taxon>
        <taxon>Alloacidobacterium</taxon>
    </lineage>
</organism>
<keyword evidence="1" id="KW-0732">Signal</keyword>
<dbReference type="SUPFAM" id="SSF49464">
    <property type="entry name" value="Carboxypeptidase regulatory domain-like"/>
    <property type="match status" value="1"/>
</dbReference>
<feature type="signal peptide" evidence="1">
    <location>
        <begin position="1"/>
        <end position="25"/>
    </location>
</feature>
<evidence type="ECO:0000313" key="4">
    <source>
        <dbReference type="Proteomes" id="UP000515312"/>
    </source>
</evidence>
<evidence type="ECO:0000313" key="3">
    <source>
        <dbReference type="EMBL" id="QNI31522.1"/>
    </source>
</evidence>
<keyword evidence="3" id="KW-0378">Hydrolase</keyword>
<dbReference type="AlphaFoldDB" id="A0A7G8BG52"/>
<keyword evidence="3" id="KW-0645">Protease</keyword>